<sequence length="297" mass="32894">MAKHKLGHTEPSIDCQVATAAADWDVTDQEPAALDKSFPCHTDQQKLDFAMNKMTAKTYVTAAQKTKALCMLRQNHVVFSLPGDKPTITTEATLPTEVDMDVNAVTRAMTKKTISQPTLSDSMPLAVDYALPLVEAITIGSHLDHHEVFQAQAANPAITAFVASLQSHNISKRPPIFFTEDGLLYPQVKDVKQLVVPRSMVDQMLHQFHSVKILNHQGSNPTLAAIKAHFWWPRMEENACDWIKSCKVCQLTTPHTSLPPPLLSIQPKHPFEIVATDIVNISPLGLFYEMGFCTSNT</sequence>
<dbReference type="PANTHER" id="PTHR37984:SF15">
    <property type="entry name" value="INTEGRASE CATALYTIC DOMAIN-CONTAINING PROTEIN"/>
    <property type="match status" value="1"/>
</dbReference>
<keyword evidence="3" id="KW-1185">Reference proteome</keyword>
<accession>A0A915KMQ6</accession>
<evidence type="ECO:0000259" key="2">
    <source>
        <dbReference type="Pfam" id="PF17921"/>
    </source>
</evidence>
<dbReference type="Pfam" id="PF17921">
    <property type="entry name" value="Integrase_H2C2"/>
    <property type="match status" value="1"/>
</dbReference>
<evidence type="ECO:0000313" key="3">
    <source>
        <dbReference type="Proteomes" id="UP000887565"/>
    </source>
</evidence>
<dbReference type="AlphaFoldDB" id="A0A915KMQ6"/>
<organism evidence="3 4">
    <name type="scientific">Romanomermis culicivorax</name>
    <name type="common">Nematode worm</name>
    <dbReference type="NCBI Taxonomy" id="13658"/>
    <lineage>
        <taxon>Eukaryota</taxon>
        <taxon>Metazoa</taxon>
        <taxon>Ecdysozoa</taxon>
        <taxon>Nematoda</taxon>
        <taxon>Enoplea</taxon>
        <taxon>Dorylaimia</taxon>
        <taxon>Mermithida</taxon>
        <taxon>Mermithoidea</taxon>
        <taxon>Mermithidae</taxon>
        <taxon>Romanomermis</taxon>
    </lineage>
</organism>
<protein>
    <recommendedName>
        <fullName evidence="1">RNA-directed DNA polymerase</fullName>
        <ecNumber evidence="1">2.7.7.49</ecNumber>
    </recommendedName>
</protein>
<dbReference type="GO" id="GO:0003964">
    <property type="term" value="F:RNA-directed DNA polymerase activity"/>
    <property type="evidence" value="ECO:0007669"/>
    <property type="project" value="UniProtKB-EC"/>
</dbReference>
<evidence type="ECO:0000313" key="4">
    <source>
        <dbReference type="WBParaSite" id="nRc.2.0.1.t40127-RA"/>
    </source>
</evidence>
<dbReference type="InterPro" id="IPR041588">
    <property type="entry name" value="Integrase_H2C2"/>
</dbReference>
<dbReference type="WBParaSite" id="nRc.2.0.1.t40127-RA">
    <property type="protein sequence ID" value="nRc.2.0.1.t40127-RA"/>
    <property type="gene ID" value="nRc.2.0.1.g40127"/>
</dbReference>
<reference evidence="4" key="1">
    <citation type="submission" date="2022-11" db="UniProtKB">
        <authorList>
            <consortium name="WormBaseParasite"/>
        </authorList>
    </citation>
    <scope>IDENTIFICATION</scope>
</reference>
<name>A0A915KMQ6_ROMCU</name>
<dbReference type="EC" id="2.7.7.49" evidence="1"/>
<dbReference type="PANTHER" id="PTHR37984">
    <property type="entry name" value="PROTEIN CBG26694"/>
    <property type="match status" value="1"/>
</dbReference>
<evidence type="ECO:0000256" key="1">
    <source>
        <dbReference type="ARBA" id="ARBA00012493"/>
    </source>
</evidence>
<dbReference type="Gene3D" id="1.10.340.70">
    <property type="match status" value="1"/>
</dbReference>
<proteinExistence type="predicted"/>
<feature type="domain" description="Integrase zinc-binding" evidence="2">
    <location>
        <begin position="196"/>
        <end position="254"/>
    </location>
</feature>
<dbReference type="InterPro" id="IPR050951">
    <property type="entry name" value="Retrovirus_Pol_polyprotein"/>
</dbReference>
<dbReference type="FunFam" id="1.10.340.70:FF:000001">
    <property type="entry name" value="Retrovirus-related Pol polyprotein from transposon gypsy-like Protein"/>
    <property type="match status" value="1"/>
</dbReference>
<dbReference type="Proteomes" id="UP000887565">
    <property type="component" value="Unplaced"/>
</dbReference>